<dbReference type="InterPro" id="IPR041726">
    <property type="entry name" value="ACAD10_11_N"/>
</dbReference>
<dbReference type="PANTHER" id="PTHR47829">
    <property type="entry name" value="HYDROLASE, PUTATIVE (AFU_ORTHOLOGUE AFUA_1G12880)-RELATED"/>
    <property type="match status" value="1"/>
</dbReference>
<protein>
    <submittedName>
        <fullName evidence="2">Phosphotransferase family protein</fullName>
    </submittedName>
</protein>
<dbReference type="RefSeq" id="WP_274568891.1">
    <property type="nucleotide sequence ID" value="NZ_JALNTF010000012.1"/>
</dbReference>
<dbReference type="SUPFAM" id="SSF56112">
    <property type="entry name" value="Protein kinase-like (PK-like)"/>
    <property type="match status" value="1"/>
</dbReference>
<reference evidence="2" key="1">
    <citation type="submission" date="2022-12" db="EMBL/GenBank/DDBJ databases">
        <title>Acinetobacter lactucae: Emerging opportunistic pathogenic species of genus Acinetobacter isolated from immunocompromised patients in clinical settings of India.</title>
        <authorList>
            <person name="Amar A.K."/>
            <person name="Sawant A.R."/>
            <person name="Meera M."/>
            <person name="Tomar A."/>
            <person name="Sistla S."/>
            <person name="Prashanth K."/>
        </authorList>
    </citation>
    <scope>NUCLEOTIDE SEQUENCE</scope>
    <source>
        <strain evidence="2">PKAL1828C</strain>
    </source>
</reference>
<dbReference type="Pfam" id="PF01636">
    <property type="entry name" value="APH"/>
    <property type="match status" value="1"/>
</dbReference>
<gene>
    <name evidence="2" type="ORF">M0O54_14850</name>
</gene>
<evidence type="ECO:0000313" key="2">
    <source>
        <dbReference type="EMBL" id="MDD9321370.1"/>
    </source>
</evidence>
<dbReference type="PANTHER" id="PTHR47829:SF1">
    <property type="entry name" value="HAD FAMILY PHOSPHATASE"/>
    <property type="match status" value="1"/>
</dbReference>
<dbReference type="InterPro" id="IPR002575">
    <property type="entry name" value="Aminoglycoside_PTrfase"/>
</dbReference>
<evidence type="ECO:0000259" key="1">
    <source>
        <dbReference type="Pfam" id="PF01636"/>
    </source>
</evidence>
<sequence length="353" mass="40833">MSTIDVGGAVRRGEELDIDKVDQWLKKQDIILKGIPQITQYSGGASNWTYRIQYENRDLILRRPPAGTKAKSAHDMQREYNVQKALKPLYPLVPDMVALCTDANIIGCDFYVMDRIEGVITRANLPENLDLTPEQMHQLCINAIDALIALHNVPYKGSDLETIGKGDGYCRRQVEGWIRRFEQAKTPDVASFKGIQAWLLEHIPDDVKTCVIHNDWRLDNVILDPKSPTTLIGVLDWEMATLGDPLMDLGCALAYWIQDDDSVLLRTLRRQPTHLFGMLTRQEVVKYYLQKTGLQTDNWNFYEVFGLFRLAVICQQIYYRYYHKETQNTDFKEFGRFVEALFVRCMQLTWQSK</sequence>
<proteinExistence type="predicted"/>
<dbReference type="InterPro" id="IPR011009">
    <property type="entry name" value="Kinase-like_dom_sf"/>
</dbReference>
<name>A0AB35K129_9GAMM</name>
<evidence type="ECO:0000313" key="3">
    <source>
        <dbReference type="Proteomes" id="UP001150055"/>
    </source>
</evidence>
<comment type="caution">
    <text evidence="2">The sequence shown here is derived from an EMBL/GenBank/DDBJ whole genome shotgun (WGS) entry which is preliminary data.</text>
</comment>
<dbReference type="Gene3D" id="3.90.1200.10">
    <property type="match status" value="1"/>
</dbReference>
<dbReference type="EMBL" id="JALNTG010000059">
    <property type="protein sequence ID" value="MDD9321370.1"/>
    <property type="molecule type" value="Genomic_DNA"/>
</dbReference>
<feature type="domain" description="Aminoglycoside phosphotransferase" evidence="1">
    <location>
        <begin position="38"/>
        <end position="271"/>
    </location>
</feature>
<dbReference type="Gene3D" id="3.30.200.20">
    <property type="entry name" value="Phosphorylase Kinase, domain 1"/>
    <property type="match status" value="1"/>
</dbReference>
<organism evidence="2 3">
    <name type="scientific">Acinetobacter lactucae</name>
    <dbReference type="NCBI Taxonomy" id="1785128"/>
    <lineage>
        <taxon>Bacteria</taxon>
        <taxon>Pseudomonadati</taxon>
        <taxon>Pseudomonadota</taxon>
        <taxon>Gammaproteobacteria</taxon>
        <taxon>Moraxellales</taxon>
        <taxon>Moraxellaceae</taxon>
        <taxon>Acinetobacter</taxon>
        <taxon>Acinetobacter calcoaceticus/baumannii complex</taxon>
    </lineage>
</organism>
<dbReference type="InterPro" id="IPR052898">
    <property type="entry name" value="ACAD10-like"/>
</dbReference>
<dbReference type="Proteomes" id="UP001150055">
    <property type="component" value="Unassembled WGS sequence"/>
</dbReference>
<accession>A0AB35K129</accession>
<dbReference type="CDD" id="cd05154">
    <property type="entry name" value="ACAD10_11_N-like"/>
    <property type="match status" value="1"/>
</dbReference>
<dbReference type="AlphaFoldDB" id="A0AB35K129"/>